<sequence>MTSRERIRTALSHRQPDRVPVDFGATFVSGIHVSCVAALRRHYGLGDAPVKLRDAGQMLGVIDDDLRRAMGIDVIGVFAPRSRFGFANENWREFRLPWGQVVLAPGGFLPSSTPAGDLYMHPRGDHSLPPSAHLPAGGYFFDSIERQQPIDEDHLDPADNLVEFGDISDTDIAYFAAETARARQTGCAVVGAFGGTSIGDVGHIPAPGLVDPPGFRGVADWYMAIIEHPDYIQEVFRRQYDIALRNLDRLRQAVGEDGIDVLYVCSTDFGTQNSQFCSVATFRELYLPHYRRLNDWAHRHTRWKTFKHTCGAVDPLIPSFIEAGFDILNPVQCSAAGMEPSHLKTAHGRDITFWGGGVNTQTTLPFGKPAEVRDEVLRRCETFAPGGGFVFNTIHNIQALTPVENIVAMVDAVREFNG</sequence>
<dbReference type="Pfam" id="PF01208">
    <property type="entry name" value="URO-D"/>
    <property type="match status" value="1"/>
</dbReference>
<dbReference type="AlphaFoldDB" id="A0A178IG96"/>
<protein>
    <submittedName>
        <fullName evidence="2">Methyltransferase</fullName>
    </submittedName>
</protein>
<proteinExistence type="predicted"/>
<keyword evidence="2" id="KW-0808">Transferase</keyword>
<evidence type="ECO:0000313" key="3">
    <source>
        <dbReference type="Proteomes" id="UP000078486"/>
    </source>
</evidence>
<name>A0A178IG96_9BACT</name>
<evidence type="ECO:0000313" key="2">
    <source>
        <dbReference type="EMBL" id="OAM88177.1"/>
    </source>
</evidence>
<dbReference type="STRING" id="1184151.AW736_18545"/>
<dbReference type="RefSeq" id="WP_068771796.1">
    <property type="nucleotide sequence ID" value="NZ_CP109796.1"/>
</dbReference>
<organism evidence="2 3">
    <name type="scientific">Termitidicoccus mucosus</name>
    <dbReference type="NCBI Taxonomy" id="1184151"/>
    <lineage>
        <taxon>Bacteria</taxon>
        <taxon>Pseudomonadati</taxon>
        <taxon>Verrucomicrobiota</taxon>
        <taxon>Opitutia</taxon>
        <taxon>Opitutales</taxon>
        <taxon>Opitutaceae</taxon>
        <taxon>Termitidicoccus</taxon>
    </lineage>
</organism>
<dbReference type="PANTHER" id="PTHR47099">
    <property type="entry name" value="METHYLCOBAMIDE:COM METHYLTRANSFERASE MTBA"/>
    <property type="match status" value="1"/>
</dbReference>
<dbReference type="OrthoDB" id="1861925at2"/>
<dbReference type="GO" id="GO:0008168">
    <property type="term" value="F:methyltransferase activity"/>
    <property type="evidence" value="ECO:0007669"/>
    <property type="project" value="UniProtKB-KW"/>
</dbReference>
<keyword evidence="3" id="KW-1185">Reference proteome</keyword>
<evidence type="ECO:0000259" key="1">
    <source>
        <dbReference type="Pfam" id="PF01208"/>
    </source>
</evidence>
<dbReference type="InterPro" id="IPR052024">
    <property type="entry name" value="Methanogen_methyltrans"/>
</dbReference>
<dbReference type="EMBL" id="LRRQ01000143">
    <property type="protein sequence ID" value="OAM88177.1"/>
    <property type="molecule type" value="Genomic_DNA"/>
</dbReference>
<dbReference type="GO" id="GO:0006779">
    <property type="term" value="P:porphyrin-containing compound biosynthetic process"/>
    <property type="evidence" value="ECO:0007669"/>
    <property type="project" value="InterPro"/>
</dbReference>
<dbReference type="Proteomes" id="UP000078486">
    <property type="component" value="Unassembled WGS sequence"/>
</dbReference>
<dbReference type="GO" id="GO:0032259">
    <property type="term" value="P:methylation"/>
    <property type="evidence" value="ECO:0007669"/>
    <property type="project" value="UniProtKB-KW"/>
</dbReference>
<dbReference type="Gene3D" id="3.20.20.210">
    <property type="match status" value="1"/>
</dbReference>
<comment type="caution">
    <text evidence="2">The sequence shown here is derived from an EMBL/GenBank/DDBJ whole genome shotgun (WGS) entry which is preliminary data.</text>
</comment>
<gene>
    <name evidence="2" type="ORF">AW736_18545</name>
</gene>
<dbReference type="PANTHER" id="PTHR47099:SF1">
    <property type="entry name" value="METHYLCOBAMIDE:COM METHYLTRANSFERASE MTBA"/>
    <property type="match status" value="1"/>
</dbReference>
<keyword evidence="2" id="KW-0489">Methyltransferase</keyword>
<dbReference type="GO" id="GO:0004853">
    <property type="term" value="F:uroporphyrinogen decarboxylase activity"/>
    <property type="evidence" value="ECO:0007669"/>
    <property type="project" value="InterPro"/>
</dbReference>
<feature type="domain" description="Uroporphyrinogen decarboxylase (URO-D)" evidence="1">
    <location>
        <begin position="216"/>
        <end position="416"/>
    </location>
</feature>
<accession>A0A178IG96</accession>
<dbReference type="InterPro" id="IPR038071">
    <property type="entry name" value="UROD/MetE-like_sf"/>
</dbReference>
<dbReference type="SUPFAM" id="SSF51726">
    <property type="entry name" value="UROD/MetE-like"/>
    <property type="match status" value="1"/>
</dbReference>
<reference evidence="2 3" key="1">
    <citation type="submission" date="2016-01" db="EMBL/GenBank/DDBJ databases">
        <title>High potential of lignocellulose degradation of a new Verrucomicrobia species.</title>
        <authorList>
            <person name="Wang Y."/>
            <person name="Shi Y."/>
            <person name="Qiu Z."/>
            <person name="Liu S."/>
            <person name="Yang H."/>
        </authorList>
    </citation>
    <scope>NUCLEOTIDE SEQUENCE [LARGE SCALE GENOMIC DNA]</scope>
    <source>
        <strain evidence="2 3">TSB47</strain>
    </source>
</reference>
<dbReference type="InterPro" id="IPR000257">
    <property type="entry name" value="Uroporphyrinogen_deCOase"/>
</dbReference>